<comment type="caution">
    <text evidence="3">The sequence shown here is derived from an EMBL/GenBank/DDBJ whole genome shotgun (WGS) entry which is preliminary data.</text>
</comment>
<proteinExistence type="predicted"/>
<sequence length="63" mass="7164">MKNIILEKRKAKKLTQEELANLVGVTRQTILAIENDKYDPTLKLAMTLAKFLGTTVDELFTLE</sequence>
<keyword evidence="1" id="KW-0238">DNA-binding</keyword>
<reference evidence="3 4" key="1">
    <citation type="submission" date="2020-08" db="EMBL/GenBank/DDBJ databases">
        <title>Genome public.</title>
        <authorList>
            <person name="Liu C."/>
            <person name="Sun Q."/>
        </authorList>
    </citation>
    <scope>NUCLEOTIDE SEQUENCE [LARGE SCALE GENOMIC DNA]</scope>
    <source>
        <strain evidence="3 4">NSJ-26</strain>
    </source>
</reference>
<dbReference type="EMBL" id="JACRTK010000001">
    <property type="protein sequence ID" value="MBC8589985.1"/>
    <property type="molecule type" value="Genomic_DNA"/>
</dbReference>
<dbReference type="PANTHER" id="PTHR46558:SF4">
    <property type="entry name" value="DNA-BIDING PHAGE PROTEIN"/>
    <property type="match status" value="1"/>
</dbReference>
<dbReference type="Pfam" id="PF01381">
    <property type="entry name" value="HTH_3"/>
    <property type="match status" value="1"/>
</dbReference>
<dbReference type="InterPro" id="IPR001387">
    <property type="entry name" value="Cro/C1-type_HTH"/>
</dbReference>
<keyword evidence="4" id="KW-1185">Reference proteome</keyword>
<gene>
    <name evidence="3" type="ORF">H8689_02375</name>
</gene>
<evidence type="ECO:0000313" key="4">
    <source>
        <dbReference type="Proteomes" id="UP000601522"/>
    </source>
</evidence>
<organism evidence="3 4">
    <name type="scientific">Wansuia hejianensis</name>
    <dbReference type="NCBI Taxonomy" id="2763667"/>
    <lineage>
        <taxon>Bacteria</taxon>
        <taxon>Bacillati</taxon>
        <taxon>Bacillota</taxon>
        <taxon>Clostridia</taxon>
        <taxon>Lachnospirales</taxon>
        <taxon>Lachnospiraceae</taxon>
        <taxon>Wansuia</taxon>
    </lineage>
</organism>
<dbReference type="InterPro" id="IPR010982">
    <property type="entry name" value="Lambda_DNA-bd_dom_sf"/>
</dbReference>
<dbReference type="PANTHER" id="PTHR46558">
    <property type="entry name" value="TRACRIPTIONAL REGULATORY PROTEIN-RELATED-RELATED"/>
    <property type="match status" value="1"/>
</dbReference>
<dbReference type="SUPFAM" id="SSF47413">
    <property type="entry name" value="lambda repressor-like DNA-binding domains"/>
    <property type="match status" value="1"/>
</dbReference>
<name>A0A926EWX0_9FIRM</name>
<dbReference type="RefSeq" id="WP_249322775.1">
    <property type="nucleotide sequence ID" value="NZ_JACRTK010000001.1"/>
</dbReference>
<dbReference type="PROSITE" id="PS50943">
    <property type="entry name" value="HTH_CROC1"/>
    <property type="match status" value="1"/>
</dbReference>
<dbReference type="SMART" id="SM00530">
    <property type="entry name" value="HTH_XRE"/>
    <property type="match status" value="1"/>
</dbReference>
<protein>
    <submittedName>
        <fullName evidence="3">Helix-turn-helix transcriptional regulator</fullName>
    </submittedName>
</protein>
<accession>A0A926EWX0</accession>
<dbReference type="Gene3D" id="1.10.260.40">
    <property type="entry name" value="lambda repressor-like DNA-binding domains"/>
    <property type="match status" value="1"/>
</dbReference>
<evidence type="ECO:0000256" key="1">
    <source>
        <dbReference type="ARBA" id="ARBA00023125"/>
    </source>
</evidence>
<dbReference type="CDD" id="cd00093">
    <property type="entry name" value="HTH_XRE"/>
    <property type="match status" value="1"/>
</dbReference>
<feature type="domain" description="HTH cro/C1-type" evidence="2">
    <location>
        <begin position="5"/>
        <end position="59"/>
    </location>
</feature>
<dbReference type="GO" id="GO:0003677">
    <property type="term" value="F:DNA binding"/>
    <property type="evidence" value="ECO:0007669"/>
    <property type="project" value="UniProtKB-KW"/>
</dbReference>
<dbReference type="AlphaFoldDB" id="A0A926EWX0"/>
<evidence type="ECO:0000259" key="2">
    <source>
        <dbReference type="PROSITE" id="PS50943"/>
    </source>
</evidence>
<evidence type="ECO:0000313" key="3">
    <source>
        <dbReference type="EMBL" id="MBC8589985.1"/>
    </source>
</evidence>
<dbReference type="Proteomes" id="UP000601522">
    <property type="component" value="Unassembled WGS sequence"/>
</dbReference>